<keyword evidence="3" id="KW-1185">Reference proteome</keyword>
<accession>A0ABU8U9A1</accession>
<proteinExistence type="predicted"/>
<dbReference type="EMBL" id="JBBKAM010000002">
    <property type="protein sequence ID" value="MEJ8643718.1"/>
    <property type="molecule type" value="Genomic_DNA"/>
</dbReference>
<protein>
    <submittedName>
        <fullName evidence="2">Uncharacterized protein</fullName>
    </submittedName>
</protein>
<dbReference type="Proteomes" id="UP001382904">
    <property type="component" value="Unassembled WGS sequence"/>
</dbReference>
<organism evidence="2 3">
    <name type="scientific">Streptomyces caledonius</name>
    <dbReference type="NCBI Taxonomy" id="3134107"/>
    <lineage>
        <taxon>Bacteria</taxon>
        <taxon>Bacillati</taxon>
        <taxon>Actinomycetota</taxon>
        <taxon>Actinomycetes</taxon>
        <taxon>Kitasatosporales</taxon>
        <taxon>Streptomycetaceae</taxon>
        <taxon>Streptomyces</taxon>
    </lineage>
</organism>
<comment type="caution">
    <text evidence="2">The sequence shown here is derived from an EMBL/GenBank/DDBJ whole genome shotgun (WGS) entry which is preliminary data.</text>
</comment>
<keyword evidence="1" id="KW-0472">Membrane</keyword>
<keyword evidence="1" id="KW-0812">Transmembrane</keyword>
<feature type="transmembrane region" description="Helical" evidence="1">
    <location>
        <begin position="112"/>
        <end position="130"/>
    </location>
</feature>
<name>A0ABU8U9A1_9ACTN</name>
<evidence type="ECO:0000313" key="3">
    <source>
        <dbReference type="Proteomes" id="UP001382904"/>
    </source>
</evidence>
<reference evidence="2 3" key="1">
    <citation type="submission" date="2024-03" db="EMBL/GenBank/DDBJ databases">
        <title>Novel Streptomyces species of biotechnological and ecological value are a feature of Machair soil.</title>
        <authorList>
            <person name="Prole J.R."/>
            <person name="Goodfellow M."/>
            <person name="Allenby N."/>
            <person name="Ward A.C."/>
        </authorList>
    </citation>
    <scope>NUCLEOTIDE SEQUENCE [LARGE SCALE GENOMIC DNA]</scope>
    <source>
        <strain evidence="2 3">MS1.HAVA.3</strain>
    </source>
</reference>
<evidence type="ECO:0000256" key="1">
    <source>
        <dbReference type="SAM" id="Phobius"/>
    </source>
</evidence>
<sequence length="167" mass="17387">MHSDPTQPRTITALRYGDPIYHPAPVQQPVLLPADIPPGVEWVTLPNGMRTLAYTHPQHPPTTQPEPAHRAEPIPRWARTTALLAPTIGAGIAAAGFGISYAAPGVLAMAEALWAAVALIAAGALAPLLLRTARGTGGRGAAPVQHVTQHISASGMFGRATGTLNNR</sequence>
<evidence type="ECO:0000313" key="2">
    <source>
        <dbReference type="EMBL" id="MEJ8643718.1"/>
    </source>
</evidence>
<gene>
    <name evidence="2" type="ORF">WKI68_24790</name>
</gene>
<keyword evidence="1" id="KW-1133">Transmembrane helix</keyword>
<feature type="transmembrane region" description="Helical" evidence="1">
    <location>
        <begin position="83"/>
        <end position="106"/>
    </location>
</feature>